<keyword evidence="4 5" id="KW-0694">RNA-binding</keyword>
<dbReference type="EMBL" id="LQBP01000001">
    <property type="protein sequence ID" value="KUJ81877.1"/>
    <property type="molecule type" value="Genomic_DNA"/>
</dbReference>
<keyword evidence="3 5" id="KW-0949">S-adenosyl-L-methionine</keyword>
<dbReference type="Proteomes" id="UP000053690">
    <property type="component" value="Unassembled WGS sequence"/>
</dbReference>
<dbReference type="Pfam" id="PF01189">
    <property type="entry name" value="Methyltr_RsmB-F"/>
    <property type="match status" value="1"/>
</dbReference>
<dbReference type="Pfam" id="PF22458">
    <property type="entry name" value="RsmF-B_ferredox"/>
    <property type="match status" value="1"/>
</dbReference>
<keyword evidence="1 5" id="KW-0489">Methyltransferase</keyword>
<reference evidence="8" key="1">
    <citation type="submission" date="2015-12" db="EMBL/GenBank/DDBJ databases">
        <authorList>
            <person name="Zhang G."/>
            <person name="Stingl U."/>
        </authorList>
    </citation>
    <scope>NUCLEOTIDE SEQUENCE [LARGE SCALE GENOMIC DNA]</scope>
    <source>
        <strain evidence="8">ZGT108</strain>
    </source>
</reference>
<dbReference type="STRING" id="1685378.AVO44_00880"/>
<dbReference type="CDD" id="cd02440">
    <property type="entry name" value="AdoMet_MTases"/>
    <property type="match status" value="1"/>
</dbReference>
<dbReference type="RefSeq" id="WP_068331335.1">
    <property type="nucleotide sequence ID" value="NZ_LQBP01000001.1"/>
</dbReference>
<dbReference type="GO" id="GO:0003723">
    <property type="term" value="F:RNA binding"/>
    <property type="evidence" value="ECO:0007669"/>
    <property type="project" value="UniProtKB-UniRule"/>
</dbReference>
<dbReference type="Gene3D" id="3.40.50.150">
    <property type="entry name" value="Vaccinia Virus protein VP39"/>
    <property type="match status" value="1"/>
</dbReference>
<dbReference type="InterPro" id="IPR054728">
    <property type="entry name" value="RsmB-like_ferredoxin"/>
</dbReference>
<evidence type="ECO:0000256" key="4">
    <source>
        <dbReference type="ARBA" id="ARBA00022884"/>
    </source>
</evidence>
<proteinExistence type="inferred from homology"/>
<dbReference type="OrthoDB" id="9810297at2"/>
<comment type="caution">
    <text evidence="5">Lacks conserved residue(s) required for the propagation of feature annotation.</text>
</comment>
<keyword evidence="2 5" id="KW-0808">Transferase</keyword>
<protein>
    <submittedName>
        <fullName evidence="7">SAM-dependent methyltransferase</fullName>
    </submittedName>
</protein>
<evidence type="ECO:0000256" key="2">
    <source>
        <dbReference type="ARBA" id="ARBA00022679"/>
    </source>
</evidence>
<evidence type="ECO:0000259" key="6">
    <source>
        <dbReference type="PROSITE" id="PS51686"/>
    </source>
</evidence>
<accession>A0A0X3U1N4</accession>
<dbReference type="AlphaFoldDB" id="A0A0X3U1N4"/>
<gene>
    <name evidence="7" type="ORF">AVO44_00880</name>
</gene>
<dbReference type="InterPro" id="IPR023267">
    <property type="entry name" value="RCMT"/>
</dbReference>
<dbReference type="GO" id="GO:0001510">
    <property type="term" value="P:RNA methylation"/>
    <property type="evidence" value="ECO:0007669"/>
    <property type="project" value="InterPro"/>
</dbReference>
<dbReference type="Gene3D" id="3.30.70.1170">
    <property type="entry name" value="Sun protein, domain 3"/>
    <property type="match status" value="1"/>
</dbReference>
<evidence type="ECO:0000256" key="5">
    <source>
        <dbReference type="PROSITE-ProRule" id="PRU01023"/>
    </source>
</evidence>
<keyword evidence="8" id="KW-1185">Reference proteome</keyword>
<comment type="similarity">
    <text evidence="5">Belongs to the class I-like SAM-binding methyltransferase superfamily. RsmB/NOP family.</text>
</comment>
<dbReference type="PRINTS" id="PR02008">
    <property type="entry name" value="RCMTFAMILY"/>
</dbReference>
<dbReference type="GO" id="GO:0008173">
    <property type="term" value="F:RNA methyltransferase activity"/>
    <property type="evidence" value="ECO:0007669"/>
    <property type="project" value="InterPro"/>
</dbReference>
<feature type="active site" description="Nucleophile" evidence="5">
    <location>
        <position position="340"/>
    </location>
</feature>
<organism evidence="7 8">
    <name type="scientific">Ruegeria profundi</name>
    <dbReference type="NCBI Taxonomy" id="1685378"/>
    <lineage>
        <taxon>Bacteria</taxon>
        <taxon>Pseudomonadati</taxon>
        <taxon>Pseudomonadota</taxon>
        <taxon>Alphaproteobacteria</taxon>
        <taxon>Rhodobacterales</taxon>
        <taxon>Roseobacteraceae</taxon>
        <taxon>Ruegeria</taxon>
    </lineage>
</organism>
<dbReference type="PROSITE" id="PS51686">
    <property type="entry name" value="SAM_MT_RSMB_NOP"/>
    <property type="match status" value="1"/>
</dbReference>
<dbReference type="SUPFAM" id="SSF53335">
    <property type="entry name" value="S-adenosyl-L-methionine-dependent methyltransferases"/>
    <property type="match status" value="1"/>
</dbReference>
<sequence>MTPAARIQAAIEILDEILGGIPVEKSLTNWARRSRFAGSKDRAAVRDHVFSAIRCKRSFAALGGSESGRGLMIGAIRAAGERLDGLFSGERHAPSVVTAAEVGRDFDTDAERLDIPEWLWPRFQSSLGNQAASVAQALQHRAPVHLRVNLIKADVSTAVAALAAEDIVAVSHPACATALEVKEGARKISQSTAYRDGLVELQDAASQAVVAALDLRPGLRVLDYCAGGGGKSLALAAHQGVKVFAHDVNPDRLRDLPSRAERAGAPVELVSTAELDQHAPFDVILADAPCSGSGSWRRAPAGKWALTETRLMELTEIQSSILTKLSSMLIQGGVLAYATCSMLDEENGAVVDAFLSANPAWSETFRNTWLVTNGTDGLFTAHLMR</sequence>
<feature type="domain" description="SAM-dependent MTase RsmB/NOP-type" evidence="6">
    <location>
        <begin position="134"/>
        <end position="385"/>
    </location>
</feature>
<dbReference type="InterPro" id="IPR001678">
    <property type="entry name" value="MeTrfase_RsmB-F_NOP2_dom"/>
</dbReference>
<feature type="binding site" evidence="5">
    <location>
        <position position="247"/>
    </location>
    <ligand>
        <name>S-adenosyl-L-methionine</name>
        <dbReference type="ChEBI" id="CHEBI:59789"/>
    </ligand>
</feature>
<evidence type="ECO:0000313" key="8">
    <source>
        <dbReference type="Proteomes" id="UP000053690"/>
    </source>
</evidence>
<dbReference type="InterPro" id="IPR049560">
    <property type="entry name" value="MeTrfase_RsmB-F_NOP2_cat"/>
</dbReference>
<name>A0A0X3U1N4_9RHOB</name>
<dbReference type="InterPro" id="IPR029063">
    <property type="entry name" value="SAM-dependent_MTases_sf"/>
</dbReference>
<evidence type="ECO:0000256" key="3">
    <source>
        <dbReference type="ARBA" id="ARBA00022691"/>
    </source>
</evidence>
<evidence type="ECO:0000313" key="7">
    <source>
        <dbReference type="EMBL" id="KUJ81877.1"/>
    </source>
</evidence>
<feature type="binding site" evidence="5">
    <location>
        <position position="287"/>
    </location>
    <ligand>
        <name>S-adenosyl-L-methionine</name>
        <dbReference type="ChEBI" id="CHEBI:59789"/>
    </ligand>
</feature>
<comment type="caution">
    <text evidence="7">The sequence shown here is derived from an EMBL/GenBank/DDBJ whole genome shotgun (WGS) entry which is preliminary data.</text>
</comment>
<evidence type="ECO:0000256" key="1">
    <source>
        <dbReference type="ARBA" id="ARBA00022603"/>
    </source>
</evidence>
<dbReference type="PANTHER" id="PTHR22807:SF53">
    <property type="entry name" value="RIBOSOMAL RNA SMALL SUBUNIT METHYLTRANSFERASE B-RELATED"/>
    <property type="match status" value="1"/>
</dbReference>
<dbReference type="PANTHER" id="PTHR22807">
    <property type="entry name" value="NOP2 YEAST -RELATED NOL1/NOP2/FMU SUN DOMAIN-CONTAINING"/>
    <property type="match status" value="1"/>
</dbReference>